<dbReference type="SUPFAM" id="SSF52141">
    <property type="entry name" value="Uracil-DNA glycosylase-like"/>
    <property type="match status" value="1"/>
</dbReference>
<dbReference type="Pfam" id="PF03167">
    <property type="entry name" value="UDG"/>
    <property type="match status" value="1"/>
</dbReference>
<keyword evidence="1" id="KW-0227">DNA damage</keyword>
<dbReference type="OrthoDB" id="9799921at2"/>
<dbReference type="GO" id="GO:0004844">
    <property type="term" value="F:uracil DNA N-glycosylase activity"/>
    <property type="evidence" value="ECO:0007669"/>
    <property type="project" value="TreeGrafter"/>
</dbReference>
<dbReference type="PANTHER" id="PTHR12159">
    <property type="entry name" value="G/T AND G/U MISMATCH-SPECIFIC DNA GLYCOSYLASE"/>
    <property type="match status" value="1"/>
</dbReference>
<dbReference type="Proteomes" id="UP000280008">
    <property type="component" value="Unassembled WGS sequence"/>
</dbReference>
<dbReference type="PANTHER" id="PTHR12159:SF9">
    <property type="entry name" value="G_T MISMATCH-SPECIFIC THYMINE DNA GLYCOSYLASE"/>
    <property type="match status" value="1"/>
</dbReference>
<name>A0A495IKZ5_9MICO</name>
<keyword evidence="3" id="KW-0234">DNA repair</keyword>
<evidence type="ECO:0000313" key="6">
    <source>
        <dbReference type="Proteomes" id="UP000280008"/>
    </source>
</evidence>
<evidence type="ECO:0000256" key="1">
    <source>
        <dbReference type="ARBA" id="ARBA00022763"/>
    </source>
</evidence>
<dbReference type="GO" id="GO:0008263">
    <property type="term" value="F:pyrimidine-specific mismatch base pair DNA N-glycosylase activity"/>
    <property type="evidence" value="ECO:0007669"/>
    <property type="project" value="TreeGrafter"/>
</dbReference>
<dbReference type="CDD" id="cd10028">
    <property type="entry name" value="UDG-F2_TDG_MUG"/>
    <property type="match status" value="1"/>
</dbReference>
<dbReference type="GO" id="GO:0006285">
    <property type="term" value="P:base-excision repair, AP site formation"/>
    <property type="evidence" value="ECO:0007669"/>
    <property type="project" value="InterPro"/>
</dbReference>
<dbReference type="InterPro" id="IPR005122">
    <property type="entry name" value="Uracil-DNA_glycosylase-like"/>
</dbReference>
<dbReference type="InterPro" id="IPR015637">
    <property type="entry name" value="MUG/TDG"/>
</dbReference>
<keyword evidence="6" id="KW-1185">Reference proteome</keyword>
<keyword evidence="2" id="KW-0378">Hydrolase</keyword>
<evidence type="ECO:0000259" key="4">
    <source>
        <dbReference type="Pfam" id="PF03167"/>
    </source>
</evidence>
<reference evidence="5 6" key="1">
    <citation type="submission" date="2018-10" db="EMBL/GenBank/DDBJ databases">
        <title>Sequencing the genomes of 1000 actinobacteria strains.</title>
        <authorList>
            <person name="Klenk H.-P."/>
        </authorList>
    </citation>
    <scope>NUCLEOTIDE SEQUENCE [LARGE SCALE GENOMIC DNA]</scope>
    <source>
        <strain evidence="5 6">DSM 17894</strain>
    </source>
</reference>
<dbReference type="AlphaFoldDB" id="A0A495IKZ5"/>
<protein>
    <submittedName>
        <fullName evidence="5">G/U mismatch-specific uracil-DNA glycosylase</fullName>
    </submittedName>
</protein>
<accession>A0A495IKZ5</accession>
<evidence type="ECO:0000256" key="3">
    <source>
        <dbReference type="ARBA" id="ARBA00023204"/>
    </source>
</evidence>
<evidence type="ECO:0000313" key="5">
    <source>
        <dbReference type="EMBL" id="RKR75951.1"/>
    </source>
</evidence>
<evidence type="ECO:0000256" key="2">
    <source>
        <dbReference type="ARBA" id="ARBA00022801"/>
    </source>
</evidence>
<gene>
    <name evidence="5" type="ORF">C8E83_3115</name>
</gene>
<dbReference type="InterPro" id="IPR036895">
    <property type="entry name" value="Uracil-DNA_glycosylase-like_sf"/>
</dbReference>
<feature type="domain" description="Uracil-DNA glycosylase-like" evidence="4">
    <location>
        <begin position="14"/>
        <end position="166"/>
    </location>
</feature>
<dbReference type="EMBL" id="RBKS01000001">
    <property type="protein sequence ID" value="RKR75951.1"/>
    <property type="molecule type" value="Genomic_DNA"/>
</dbReference>
<dbReference type="Gene3D" id="3.40.470.10">
    <property type="entry name" value="Uracil-DNA glycosylase-like domain"/>
    <property type="match status" value="1"/>
</dbReference>
<organism evidence="5 6">
    <name type="scientific">Frondihabitans australicus</name>
    <dbReference type="NCBI Taxonomy" id="386892"/>
    <lineage>
        <taxon>Bacteria</taxon>
        <taxon>Bacillati</taxon>
        <taxon>Actinomycetota</taxon>
        <taxon>Actinomycetes</taxon>
        <taxon>Micrococcales</taxon>
        <taxon>Microbacteriaceae</taxon>
        <taxon>Frondihabitans</taxon>
    </lineage>
</organism>
<sequence>MSDPDPIELDDLVGPGTRLLFVGINPSMRSVADGAPFSSPSNRFWPALQRAGIVAPSIRPSPELSPADRREVIDRGIGITSLVRRATPSIADLSRDELRDAREGLAERVEGIAPVVVAILGVTGFRIAFRQPTAGLGPQPSPFGGSRLWVVPNPSGRNRSASLDALSEAYAAAAVAAGVELLRVAGA</sequence>
<proteinExistence type="predicted"/>
<comment type="caution">
    <text evidence="5">The sequence shown here is derived from an EMBL/GenBank/DDBJ whole genome shotgun (WGS) entry which is preliminary data.</text>
</comment>